<dbReference type="InterPro" id="IPR002403">
    <property type="entry name" value="Cyt_P450_E_grp-IV"/>
</dbReference>
<dbReference type="SUPFAM" id="SSF48264">
    <property type="entry name" value="Cytochrome P450"/>
    <property type="match status" value="1"/>
</dbReference>
<keyword evidence="3 4" id="KW-0349">Heme</keyword>
<dbReference type="GO" id="GO:0020037">
    <property type="term" value="F:heme binding"/>
    <property type="evidence" value="ECO:0007669"/>
    <property type="project" value="InterPro"/>
</dbReference>
<keyword evidence="1 3" id="KW-0479">Metal-binding</keyword>
<dbReference type="PANTHER" id="PTHR24301:SF2">
    <property type="entry name" value="THROMBOXANE-A SYNTHASE"/>
    <property type="match status" value="1"/>
</dbReference>
<evidence type="ECO:0000256" key="4">
    <source>
        <dbReference type="RuleBase" id="RU000461"/>
    </source>
</evidence>
<dbReference type="InterPro" id="IPR001128">
    <property type="entry name" value="Cyt_P450"/>
</dbReference>
<evidence type="ECO:0000256" key="3">
    <source>
        <dbReference type="PIRSR" id="PIRSR602403-1"/>
    </source>
</evidence>
<dbReference type="PANTHER" id="PTHR24301">
    <property type="entry name" value="THROMBOXANE-A SYNTHASE"/>
    <property type="match status" value="1"/>
</dbReference>
<keyword evidence="4" id="KW-0503">Monooxygenase</keyword>
<evidence type="ECO:0000256" key="1">
    <source>
        <dbReference type="ARBA" id="ARBA00022723"/>
    </source>
</evidence>
<dbReference type="PRINTS" id="PR00465">
    <property type="entry name" value="EP450IV"/>
</dbReference>
<dbReference type="Proteomes" id="UP001489004">
    <property type="component" value="Unassembled WGS sequence"/>
</dbReference>
<comment type="caution">
    <text evidence="5">The sequence shown here is derived from an EMBL/GenBank/DDBJ whole genome shotgun (WGS) entry which is preliminary data.</text>
</comment>
<keyword evidence="4" id="KW-0560">Oxidoreductase</keyword>
<dbReference type="PRINTS" id="PR00385">
    <property type="entry name" value="P450"/>
</dbReference>
<accession>A0AAW1R7T9</accession>
<comment type="similarity">
    <text evidence="4">Belongs to the cytochrome P450 family.</text>
</comment>
<dbReference type="EMBL" id="JALJOR010000001">
    <property type="protein sequence ID" value="KAK9829610.1"/>
    <property type="molecule type" value="Genomic_DNA"/>
</dbReference>
<keyword evidence="2 3" id="KW-0408">Iron</keyword>
<evidence type="ECO:0008006" key="7">
    <source>
        <dbReference type="Google" id="ProtNLM"/>
    </source>
</evidence>
<evidence type="ECO:0000313" key="5">
    <source>
        <dbReference type="EMBL" id="KAK9829610.1"/>
    </source>
</evidence>
<gene>
    <name evidence="5" type="ORF">WJX72_006867</name>
</gene>
<dbReference type="GO" id="GO:0004497">
    <property type="term" value="F:monooxygenase activity"/>
    <property type="evidence" value="ECO:0007669"/>
    <property type="project" value="UniProtKB-KW"/>
</dbReference>
<sequence length="134" mass="15225">MLYEVARHPGAEAAVLQEVDTFGRNRPLKYQDLAQFPYLYAALHESMPLWTTVSPFVALTRLCTQDCQLAGHPIPKGTRVMLNVWGMHRDPQIYPDPEAFTPKRFLPDNTEAKGRHPYAFLPFGAGPHKCIGYR</sequence>
<dbReference type="GO" id="GO:0016705">
    <property type="term" value="F:oxidoreductase activity, acting on paired donors, with incorporation or reduction of molecular oxygen"/>
    <property type="evidence" value="ECO:0007669"/>
    <property type="project" value="InterPro"/>
</dbReference>
<evidence type="ECO:0000313" key="6">
    <source>
        <dbReference type="Proteomes" id="UP001489004"/>
    </source>
</evidence>
<dbReference type="InterPro" id="IPR017972">
    <property type="entry name" value="Cyt_P450_CS"/>
</dbReference>
<dbReference type="Pfam" id="PF00067">
    <property type="entry name" value="p450"/>
    <property type="match status" value="1"/>
</dbReference>
<reference evidence="5 6" key="1">
    <citation type="journal article" date="2024" name="Nat. Commun.">
        <title>Phylogenomics reveals the evolutionary origins of lichenization in chlorophyte algae.</title>
        <authorList>
            <person name="Puginier C."/>
            <person name="Libourel C."/>
            <person name="Otte J."/>
            <person name="Skaloud P."/>
            <person name="Haon M."/>
            <person name="Grisel S."/>
            <person name="Petersen M."/>
            <person name="Berrin J.G."/>
            <person name="Delaux P.M."/>
            <person name="Dal Grande F."/>
            <person name="Keller J."/>
        </authorList>
    </citation>
    <scope>NUCLEOTIDE SEQUENCE [LARGE SCALE GENOMIC DNA]</scope>
    <source>
        <strain evidence="5 6">SAG 2043</strain>
    </source>
</reference>
<name>A0AAW1R7T9_9CHLO</name>
<proteinExistence type="inferred from homology"/>
<dbReference type="GO" id="GO:0005506">
    <property type="term" value="F:iron ion binding"/>
    <property type="evidence" value="ECO:0007669"/>
    <property type="project" value="InterPro"/>
</dbReference>
<feature type="binding site" description="axial binding residue" evidence="3">
    <location>
        <position position="130"/>
    </location>
    <ligand>
        <name>heme</name>
        <dbReference type="ChEBI" id="CHEBI:30413"/>
    </ligand>
    <ligandPart>
        <name>Fe</name>
        <dbReference type="ChEBI" id="CHEBI:18248"/>
    </ligandPart>
</feature>
<comment type="cofactor">
    <cofactor evidence="3">
        <name>heme</name>
        <dbReference type="ChEBI" id="CHEBI:30413"/>
    </cofactor>
</comment>
<evidence type="ECO:0000256" key="2">
    <source>
        <dbReference type="ARBA" id="ARBA00023004"/>
    </source>
</evidence>
<dbReference type="Gene3D" id="1.10.630.10">
    <property type="entry name" value="Cytochrome P450"/>
    <property type="match status" value="1"/>
</dbReference>
<dbReference type="AlphaFoldDB" id="A0AAW1R7T9"/>
<protein>
    <recommendedName>
        <fullName evidence="7">Cytochrome P450</fullName>
    </recommendedName>
</protein>
<organism evidence="5 6">
    <name type="scientific">[Myrmecia] bisecta</name>
    <dbReference type="NCBI Taxonomy" id="41462"/>
    <lineage>
        <taxon>Eukaryota</taxon>
        <taxon>Viridiplantae</taxon>
        <taxon>Chlorophyta</taxon>
        <taxon>core chlorophytes</taxon>
        <taxon>Trebouxiophyceae</taxon>
        <taxon>Trebouxiales</taxon>
        <taxon>Trebouxiaceae</taxon>
        <taxon>Myrmecia</taxon>
    </lineage>
</organism>
<dbReference type="PROSITE" id="PS00086">
    <property type="entry name" value="CYTOCHROME_P450"/>
    <property type="match status" value="1"/>
</dbReference>
<dbReference type="InterPro" id="IPR036396">
    <property type="entry name" value="Cyt_P450_sf"/>
</dbReference>
<keyword evidence="6" id="KW-1185">Reference proteome</keyword>